<evidence type="ECO:0000256" key="1">
    <source>
        <dbReference type="ARBA" id="ARBA00008005"/>
    </source>
</evidence>
<reference evidence="4 5" key="1">
    <citation type="submission" date="2019-12" db="EMBL/GenBank/DDBJ databases">
        <authorList>
            <person name="Zhang Y.-J."/>
        </authorList>
    </citation>
    <scope>NUCLEOTIDE SEQUENCE [LARGE SCALE GENOMIC DNA]</scope>
    <source>
        <strain evidence="4 5">H18S-6</strain>
    </source>
</reference>
<sequence length="398" mass="41795">MAGFLHGVEVLEIDSGPRPIRTVSTGIIGIVGTAPQADAVAFPLNTPVLIAGSRLEASKLDTTVDGTGGGTLSGALDGIFDQIGAVVIVVRVEEGADETATLANIVGGVNAGTGQFEGVHALLGAESVVGHAPRILCAPGWTHQRPSDLANPVVAELEGIADRIGAIIVADGPNTTDTAAQTYAGDWGTTGRIYVIDPWVKVLASDGSIVSEPASARVAGVIARTDNDIGFWVSPSNKGIFGIMGTSRPVDFKLGDQSSRANLLNANAVTTIIRQDGFRLWGNQVPTGDAKWQFLCVRRTADVLNESIQRAHLWAVDRAITKTYVEDVVEGVNGFIAGLVAQGALLGGNCWADPDLNTAASIQNGQVWFNFDFTPPYPAERVTFRSHLVNDYIAEVFA</sequence>
<dbReference type="InterPro" id="IPR020287">
    <property type="entry name" value="Tail_sheath_C"/>
</dbReference>
<protein>
    <submittedName>
        <fullName evidence="4">Phage tail protein</fullName>
    </submittedName>
</protein>
<evidence type="ECO:0000259" key="3">
    <source>
        <dbReference type="Pfam" id="PF17482"/>
    </source>
</evidence>
<name>A0A6A4R842_9RHOB</name>
<dbReference type="AlphaFoldDB" id="A0A6A4R842"/>
<evidence type="ECO:0000313" key="4">
    <source>
        <dbReference type="EMBL" id="KAE9627923.1"/>
    </source>
</evidence>
<feature type="domain" description="Tail sheath protein C-terminal" evidence="3">
    <location>
        <begin position="289"/>
        <end position="387"/>
    </location>
</feature>
<comment type="caution">
    <text evidence="4">The sequence shown here is derived from an EMBL/GenBank/DDBJ whole genome shotgun (WGS) entry which is preliminary data.</text>
</comment>
<dbReference type="EMBL" id="WSFO01000011">
    <property type="protein sequence ID" value="KAE9627923.1"/>
    <property type="molecule type" value="Genomic_DNA"/>
</dbReference>
<comment type="similarity">
    <text evidence="1">Belongs to the myoviridae tail sheath protein family.</text>
</comment>
<proteinExistence type="inferred from homology"/>
<organism evidence="4 5">
    <name type="scientific">Parasedimentitalea maritima</name>
    <dbReference type="NCBI Taxonomy" id="2578117"/>
    <lineage>
        <taxon>Bacteria</taxon>
        <taxon>Pseudomonadati</taxon>
        <taxon>Pseudomonadota</taxon>
        <taxon>Alphaproteobacteria</taxon>
        <taxon>Rhodobacterales</taxon>
        <taxon>Paracoccaceae</taxon>
        <taxon>Parasedimentitalea</taxon>
    </lineage>
</organism>
<evidence type="ECO:0000313" key="5">
    <source>
        <dbReference type="Proteomes" id="UP000441586"/>
    </source>
</evidence>
<dbReference type="InterPro" id="IPR035089">
    <property type="entry name" value="Phage_sheath_subtilisin"/>
</dbReference>
<dbReference type="Pfam" id="PF17482">
    <property type="entry name" value="Phage_sheath_1C"/>
    <property type="match status" value="1"/>
</dbReference>
<dbReference type="PANTHER" id="PTHR35861">
    <property type="match status" value="1"/>
</dbReference>
<evidence type="ECO:0000259" key="2">
    <source>
        <dbReference type="Pfam" id="PF04984"/>
    </source>
</evidence>
<dbReference type="Pfam" id="PF04984">
    <property type="entry name" value="Phage_sheath_1"/>
    <property type="match status" value="1"/>
</dbReference>
<dbReference type="Gene3D" id="3.40.50.11780">
    <property type="match status" value="1"/>
</dbReference>
<accession>A0A6A4R842</accession>
<gene>
    <name evidence="4" type="ORF">GP644_17670</name>
</gene>
<feature type="domain" description="Tail sheath protein subtilisin-like" evidence="2">
    <location>
        <begin position="117"/>
        <end position="283"/>
    </location>
</feature>
<dbReference type="Proteomes" id="UP000441586">
    <property type="component" value="Unassembled WGS sequence"/>
</dbReference>
<dbReference type="RefSeq" id="WP_158980650.1">
    <property type="nucleotide sequence ID" value="NZ_WSFO01000011.1"/>
</dbReference>
<dbReference type="PANTHER" id="PTHR35861:SF1">
    <property type="entry name" value="PHAGE TAIL SHEATH PROTEIN"/>
    <property type="match status" value="1"/>
</dbReference>
<dbReference type="InterPro" id="IPR052042">
    <property type="entry name" value="Tail_sheath_structural"/>
</dbReference>